<proteinExistence type="predicted"/>
<sequence length="71" mass="7505">MVHLGLRPSGAPCGRGHPGPLASGGGVPASLQDGDPRRRERPVQSRSAVRSPHREDGLGEGCRSSRNLRKD</sequence>
<feature type="region of interest" description="Disordered" evidence="1">
    <location>
        <begin position="1"/>
        <end position="71"/>
    </location>
</feature>
<feature type="compositionally biased region" description="Basic and acidic residues" evidence="1">
    <location>
        <begin position="34"/>
        <end position="43"/>
    </location>
</feature>
<evidence type="ECO:0000256" key="1">
    <source>
        <dbReference type="SAM" id="MobiDB-lite"/>
    </source>
</evidence>
<dbReference type="EMBL" id="JAULJE010000041">
    <property type="protein sequence ID" value="KAK1327387.1"/>
    <property type="molecule type" value="Genomic_DNA"/>
</dbReference>
<dbReference type="Proteomes" id="UP001177744">
    <property type="component" value="Unassembled WGS sequence"/>
</dbReference>
<reference evidence="2" key="1">
    <citation type="submission" date="2023-06" db="EMBL/GenBank/DDBJ databases">
        <title>Reference genome for the Northern bat (Eptesicus nilssonii), a most northern bat species.</title>
        <authorList>
            <person name="Laine V.N."/>
            <person name="Pulliainen A.T."/>
            <person name="Lilley T.M."/>
        </authorList>
    </citation>
    <scope>NUCLEOTIDE SEQUENCE</scope>
    <source>
        <strain evidence="2">BLF_Eptnil</strain>
        <tissue evidence="2">Kidney</tissue>
    </source>
</reference>
<keyword evidence="3" id="KW-1185">Reference proteome</keyword>
<evidence type="ECO:0000313" key="3">
    <source>
        <dbReference type="Proteomes" id="UP001177744"/>
    </source>
</evidence>
<gene>
    <name evidence="2" type="ORF">QTO34_014975</name>
</gene>
<dbReference type="AlphaFoldDB" id="A0AA40HAH8"/>
<protein>
    <submittedName>
        <fullName evidence="2">Uncharacterized protein</fullName>
    </submittedName>
</protein>
<evidence type="ECO:0000313" key="2">
    <source>
        <dbReference type="EMBL" id="KAK1327387.1"/>
    </source>
</evidence>
<comment type="caution">
    <text evidence="2">The sequence shown here is derived from an EMBL/GenBank/DDBJ whole genome shotgun (WGS) entry which is preliminary data.</text>
</comment>
<name>A0AA40HAH8_CNENI</name>
<organism evidence="2 3">
    <name type="scientific">Cnephaeus nilssonii</name>
    <name type="common">Northern bat</name>
    <name type="synonym">Eptesicus nilssonii</name>
    <dbReference type="NCBI Taxonomy" id="3371016"/>
    <lineage>
        <taxon>Eukaryota</taxon>
        <taxon>Metazoa</taxon>
        <taxon>Chordata</taxon>
        <taxon>Craniata</taxon>
        <taxon>Vertebrata</taxon>
        <taxon>Euteleostomi</taxon>
        <taxon>Mammalia</taxon>
        <taxon>Eutheria</taxon>
        <taxon>Laurasiatheria</taxon>
        <taxon>Chiroptera</taxon>
        <taxon>Yangochiroptera</taxon>
        <taxon>Vespertilionidae</taxon>
        <taxon>Cnephaeus</taxon>
    </lineage>
</organism>
<accession>A0AA40HAH8</accession>